<dbReference type="EMBL" id="FWXR01000009">
    <property type="protein sequence ID" value="SMC83143.1"/>
    <property type="molecule type" value="Genomic_DNA"/>
</dbReference>
<evidence type="ECO:0000313" key="11">
    <source>
        <dbReference type="Proteomes" id="UP000192656"/>
    </source>
</evidence>
<evidence type="ECO:0000256" key="3">
    <source>
        <dbReference type="ARBA" id="ARBA00022448"/>
    </source>
</evidence>
<dbReference type="AlphaFoldDB" id="A0A1W2CD67"/>
<comment type="similarity">
    <text evidence="2 9">Belongs to the alanine or glycine:cation symporter (AGCS) (TC 2.A.25) family.</text>
</comment>
<evidence type="ECO:0000256" key="4">
    <source>
        <dbReference type="ARBA" id="ARBA00022475"/>
    </source>
</evidence>
<feature type="transmembrane region" description="Helical" evidence="9">
    <location>
        <begin position="414"/>
        <end position="436"/>
    </location>
</feature>
<accession>A0A1W2CD67</accession>
<feature type="transmembrane region" description="Helical" evidence="9">
    <location>
        <begin position="137"/>
        <end position="158"/>
    </location>
</feature>
<sequence>MDAVIDFLNTIFWGYVLIYGLLGVGIYFTVRLGFIQFRHFFEFFRVVKGSRSSDKAGISPLQALTVSLASRVGTGNLAGVAVALSLGGPGAIFWMWMVALVGMATAYAESTLAQLYKIRNEDGDYRGGPAFYIARGLGAPWAGALFSLALILSFGLIFNAVQANSIAGAVEQAFGFDRLWVGIAVAVLAGIIVFGGIRSIARVAEVVVPFMAVAYLIVALYVLVVHITEVPAMLALIVRSAFGFEEVTGGVAAGLLAAMLNGVKRGLFSNEAGMGSAPNIAAVATPDPHHPSSQGLVQGLGVFIDTLLICTATALMILLSGVYTPGQEVDGITLTQSALTAHIGSFGGTFVAIAIFFFAFTSIIGNLSYAENAMTFLGAGGKVGMTFIRLFALAMVLWGSLQSVATVFNTADASMGLMATINLIAILALSGTVVKLTKDYFAQKRTGLEPTFDNDLYPELKGKIDGTIWTMHGDVGPRR</sequence>
<dbReference type="STRING" id="937218.SAMN06297251_109116"/>
<keyword evidence="5 9" id="KW-0812">Transmembrane</keyword>
<organism evidence="10 11">
    <name type="scientific">Fulvimarina manganoxydans</name>
    <dbReference type="NCBI Taxonomy" id="937218"/>
    <lineage>
        <taxon>Bacteria</taxon>
        <taxon>Pseudomonadati</taxon>
        <taxon>Pseudomonadota</taxon>
        <taxon>Alphaproteobacteria</taxon>
        <taxon>Hyphomicrobiales</taxon>
        <taxon>Aurantimonadaceae</taxon>
        <taxon>Fulvimarina</taxon>
    </lineage>
</organism>
<feature type="transmembrane region" description="Helical" evidence="9">
    <location>
        <begin position="300"/>
        <end position="323"/>
    </location>
</feature>
<feature type="transmembrane region" description="Helical" evidence="9">
    <location>
        <begin position="178"/>
        <end position="197"/>
    </location>
</feature>
<evidence type="ECO:0000256" key="1">
    <source>
        <dbReference type="ARBA" id="ARBA00004651"/>
    </source>
</evidence>
<keyword evidence="7 9" id="KW-1133">Transmembrane helix</keyword>
<reference evidence="10 11" key="1">
    <citation type="submission" date="2017-04" db="EMBL/GenBank/DDBJ databases">
        <authorList>
            <person name="Afonso C.L."/>
            <person name="Miller P.J."/>
            <person name="Scott M.A."/>
            <person name="Spackman E."/>
            <person name="Goraichik I."/>
            <person name="Dimitrov K.M."/>
            <person name="Suarez D.L."/>
            <person name="Swayne D.E."/>
        </authorList>
    </citation>
    <scope>NUCLEOTIDE SEQUENCE [LARGE SCALE GENOMIC DNA]</scope>
    <source>
        <strain evidence="10 11">CGMCC 1.10972</strain>
    </source>
</reference>
<dbReference type="InterPro" id="IPR001463">
    <property type="entry name" value="Na/Ala_symport"/>
</dbReference>
<dbReference type="NCBIfam" id="TIGR00835">
    <property type="entry name" value="agcS"/>
    <property type="match status" value="1"/>
</dbReference>
<dbReference type="Pfam" id="PF01235">
    <property type="entry name" value="Na_Ala_symp"/>
    <property type="match status" value="1"/>
</dbReference>
<feature type="transmembrane region" description="Helical" evidence="9">
    <location>
        <begin position="233"/>
        <end position="260"/>
    </location>
</feature>
<keyword evidence="6 9" id="KW-0769">Symport</keyword>
<dbReference type="GO" id="GO:0005283">
    <property type="term" value="F:amino acid:sodium symporter activity"/>
    <property type="evidence" value="ECO:0007669"/>
    <property type="project" value="InterPro"/>
</dbReference>
<gene>
    <name evidence="10" type="ORF">SAMN06297251_109116</name>
</gene>
<evidence type="ECO:0000256" key="2">
    <source>
        <dbReference type="ARBA" id="ARBA00009261"/>
    </source>
</evidence>
<evidence type="ECO:0000256" key="5">
    <source>
        <dbReference type="ARBA" id="ARBA00022692"/>
    </source>
</evidence>
<comment type="subcellular location">
    <subcellularLocation>
        <location evidence="9">Cell inner membrane</location>
        <topology evidence="9">Multi-pass membrane protein</topology>
    </subcellularLocation>
    <subcellularLocation>
        <location evidence="1">Cell membrane</location>
        <topology evidence="1">Multi-pass membrane protein</topology>
    </subcellularLocation>
</comment>
<feature type="transmembrane region" description="Helical" evidence="9">
    <location>
        <begin position="12"/>
        <end position="30"/>
    </location>
</feature>
<feature type="transmembrane region" description="Helical" evidence="9">
    <location>
        <begin position="206"/>
        <end position="227"/>
    </location>
</feature>
<dbReference type="GO" id="GO:0005886">
    <property type="term" value="C:plasma membrane"/>
    <property type="evidence" value="ECO:0007669"/>
    <property type="project" value="UniProtKB-SubCell"/>
</dbReference>
<name>A0A1W2CD67_9HYPH</name>
<dbReference type="Gene3D" id="1.20.1740.10">
    <property type="entry name" value="Amino acid/polyamine transporter I"/>
    <property type="match status" value="1"/>
</dbReference>
<evidence type="ECO:0000256" key="9">
    <source>
        <dbReference type="RuleBase" id="RU363064"/>
    </source>
</evidence>
<dbReference type="OrthoDB" id="9806926at2"/>
<proteinExistence type="inferred from homology"/>
<evidence type="ECO:0000256" key="8">
    <source>
        <dbReference type="ARBA" id="ARBA00023136"/>
    </source>
</evidence>
<evidence type="ECO:0000256" key="6">
    <source>
        <dbReference type="ARBA" id="ARBA00022847"/>
    </source>
</evidence>
<keyword evidence="8 9" id="KW-0472">Membrane</keyword>
<keyword evidence="3 9" id="KW-0813">Transport</keyword>
<feature type="transmembrane region" description="Helical" evidence="9">
    <location>
        <begin position="343"/>
        <end position="367"/>
    </location>
</feature>
<evidence type="ECO:0000313" key="10">
    <source>
        <dbReference type="EMBL" id="SMC83143.1"/>
    </source>
</evidence>
<keyword evidence="4" id="KW-1003">Cell membrane</keyword>
<protein>
    <submittedName>
        <fullName evidence="10">Alanine or glycine:cation symporter, AGCS family</fullName>
    </submittedName>
</protein>
<keyword evidence="9" id="KW-0997">Cell inner membrane</keyword>
<dbReference type="Proteomes" id="UP000192656">
    <property type="component" value="Unassembled WGS sequence"/>
</dbReference>
<dbReference type="RefSeq" id="WP_084410269.1">
    <property type="nucleotide sequence ID" value="NZ_FWXR01000009.1"/>
</dbReference>
<dbReference type="PANTHER" id="PTHR30330">
    <property type="entry name" value="AGSS FAMILY TRANSPORTER, SODIUM-ALANINE"/>
    <property type="match status" value="1"/>
</dbReference>
<keyword evidence="11" id="KW-1185">Reference proteome</keyword>
<dbReference type="FunFam" id="1.20.1740.10:FF:000004">
    <property type="entry name" value="Sodium:alanine symporter family protein"/>
    <property type="match status" value="1"/>
</dbReference>
<feature type="transmembrane region" description="Helical" evidence="9">
    <location>
        <begin position="92"/>
        <end position="116"/>
    </location>
</feature>
<evidence type="ECO:0000256" key="7">
    <source>
        <dbReference type="ARBA" id="ARBA00022989"/>
    </source>
</evidence>
<dbReference type="PRINTS" id="PR00175">
    <property type="entry name" value="NAALASMPORT"/>
</dbReference>
<dbReference type="PROSITE" id="PS00873">
    <property type="entry name" value="NA_ALANINE_SYMP"/>
    <property type="match status" value="1"/>
</dbReference>
<dbReference type="PANTHER" id="PTHR30330:SF1">
    <property type="entry name" value="AMINO-ACID CARRIER PROTEIN ALST"/>
    <property type="match status" value="1"/>
</dbReference>
<feature type="transmembrane region" description="Helical" evidence="9">
    <location>
        <begin position="387"/>
        <end position="408"/>
    </location>
</feature>